<reference evidence="2 3" key="1">
    <citation type="submission" date="2017-08" db="EMBL/GenBank/DDBJ databases">
        <title>Infants hospitalized years apart are colonized by the same room-sourced microbial strains.</title>
        <authorList>
            <person name="Brooks B."/>
            <person name="Olm M.R."/>
            <person name="Firek B.A."/>
            <person name="Baker R."/>
            <person name="Thomas B.C."/>
            <person name="Morowitz M.J."/>
            <person name="Banfield J.F."/>
        </authorList>
    </citation>
    <scope>NUCLEOTIDE SEQUENCE [LARGE SCALE GENOMIC DNA]</scope>
    <source>
        <strain evidence="2">S2_005_003_R2_43</strain>
    </source>
</reference>
<evidence type="ECO:0000313" key="2">
    <source>
        <dbReference type="EMBL" id="PZQ13055.1"/>
    </source>
</evidence>
<dbReference type="EMBL" id="QFPN01000008">
    <property type="protein sequence ID" value="PZQ13055.1"/>
    <property type="molecule type" value="Genomic_DNA"/>
</dbReference>
<comment type="caution">
    <text evidence="2">The sequence shown here is derived from an EMBL/GenBank/DDBJ whole genome shotgun (WGS) entry which is preliminary data.</text>
</comment>
<organism evidence="2 3">
    <name type="scientific">Ancylobacter novellus</name>
    <name type="common">Thiobacillus novellus</name>
    <dbReference type="NCBI Taxonomy" id="921"/>
    <lineage>
        <taxon>Bacteria</taxon>
        <taxon>Pseudomonadati</taxon>
        <taxon>Pseudomonadota</taxon>
        <taxon>Alphaproteobacteria</taxon>
        <taxon>Hyphomicrobiales</taxon>
        <taxon>Xanthobacteraceae</taxon>
        <taxon>Ancylobacter</taxon>
    </lineage>
</organism>
<keyword evidence="1" id="KW-0812">Transmembrane</keyword>
<feature type="transmembrane region" description="Helical" evidence="1">
    <location>
        <begin position="58"/>
        <end position="79"/>
    </location>
</feature>
<sequence>MAHRRRDFELTPDVDTPEVAAAIARRKKTLDRQTLMAAIGFVVVAVIMNFDSQDHSRTLAGLVTVLPWIVGLTIAIFVLNRWTLSIQSKLLRRDIGRSGDR</sequence>
<accession>A0A2W5KDT5</accession>
<keyword evidence="1" id="KW-0472">Membrane</keyword>
<gene>
    <name evidence="2" type="ORF">DI565_15440</name>
</gene>
<keyword evidence="1" id="KW-1133">Transmembrane helix</keyword>
<evidence type="ECO:0000313" key="3">
    <source>
        <dbReference type="Proteomes" id="UP000249577"/>
    </source>
</evidence>
<dbReference type="AlphaFoldDB" id="A0A2W5KDT5"/>
<protein>
    <submittedName>
        <fullName evidence="2">Uncharacterized protein</fullName>
    </submittedName>
</protein>
<proteinExistence type="predicted"/>
<evidence type="ECO:0000256" key="1">
    <source>
        <dbReference type="SAM" id="Phobius"/>
    </source>
</evidence>
<feature type="transmembrane region" description="Helical" evidence="1">
    <location>
        <begin position="35"/>
        <end position="52"/>
    </location>
</feature>
<dbReference type="Proteomes" id="UP000249577">
    <property type="component" value="Unassembled WGS sequence"/>
</dbReference>
<name>A0A2W5KDT5_ANCNO</name>